<evidence type="ECO:0000256" key="2">
    <source>
        <dbReference type="ARBA" id="ARBA00022617"/>
    </source>
</evidence>
<dbReference type="PANTHER" id="PTHR35038:SF5">
    <property type="entry name" value="CYTOCHROME C-TYPE PROTEIN NRFB"/>
    <property type="match status" value="1"/>
</dbReference>
<name>A0A0W8G9X5_9ZZZZ</name>
<sequence>MRQGTRSWFLVAALVGTAALLAFGPAGASGPAVGGDDRAPGRKLAQNAVMAPGGRWTTVDHSKLEALQKEFASPEEVTAACLSCHTQAADQIHHSIHWTWICDNCGDGKNMGKYGKTINNFCIAVPSNEPRCTSCHIGYGWKDKNFDFTSNTKIDCLVCHDTTHTYEKYPAGAGNPVKEPTVFPESGKTYLPPDYKKIAAKVGKPDRVNCGTCHFYGGGGDAVKHGDLDSSMAMPKKSLDVHMDSEGLNFTCQRCHTTKDHQIAGRLYTTPAAPDRISLTEADLASKIACESCHSATPHKNDAKSNDHTDKVACQACHIPHFARIIPTKMVWDWSTAGQKNAEGKPFKKDGPLGKPIYDSKKGDFVWEKNVEPEYRWFSGAMSHKLVTDVIDPSAVVPLNQPVGSPDDPRSRIMPFKVHRGKQPYDSVTNTMVIPNLFGGKDSDAYWVKYDWKKAITAGMAYMDMPFSGDFGFVSTEYYYPTTHMVAPREQAVRCVECHSRDGRMKGVPGVYIPGRDTSAAVTDLGFGASAAALLGVAGHGFIRFLSRKKREKK</sequence>
<evidence type="ECO:0000256" key="5">
    <source>
        <dbReference type="ARBA" id="ARBA00022982"/>
    </source>
</evidence>
<dbReference type="AlphaFoldDB" id="A0A0W8G9X5"/>
<keyword evidence="7" id="KW-0812">Transmembrane</keyword>
<dbReference type="GO" id="GO:0016491">
    <property type="term" value="F:oxidoreductase activity"/>
    <property type="evidence" value="ECO:0007669"/>
    <property type="project" value="TreeGrafter"/>
</dbReference>
<dbReference type="NCBIfam" id="TIGR04315">
    <property type="entry name" value="octaheme_Shew"/>
    <property type="match status" value="1"/>
</dbReference>
<keyword evidence="4" id="KW-0732">Signal</keyword>
<feature type="transmembrane region" description="Helical" evidence="7">
    <location>
        <begin position="525"/>
        <end position="546"/>
    </location>
</feature>
<dbReference type="PIRSF" id="PIRSF039014">
    <property type="entry name" value="OTR_cyc"/>
    <property type="match status" value="1"/>
</dbReference>
<reference evidence="8" key="1">
    <citation type="journal article" date="2015" name="Proc. Natl. Acad. Sci. U.S.A.">
        <title>Networks of energetic and metabolic interactions define dynamics in microbial communities.</title>
        <authorList>
            <person name="Embree M."/>
            <person name="Liu J.K."/>
            <person name="Al-Bassam M.M."/>
            <person name="Zengler K."/>
        </authorList>
    </citation>
    <scope>NUCLEOTIDE SEQUENCE</scope>
</reference>
<dbReference type="GO" id="GO:0046872">
    <property type="term" value="F:metal ion binding"/>
    <property type="evidence" value="ECO:0007669"/>
    <property type="project" value="UniProtKB-KW"/>
</dbReference>
<evidence type="ECO:0000256" key="3">
    <source>
        <dbReference type="ARBA" id="ARBA00022723"/>
    </source>
</evidence>
<dbReference type="InterPro" id="IPR038266">
    <property type="entry name" value="NapC/NirT_cytc_sf"/>
</dbReference>
<protein>
    <submittedName>
        <fullName evidence="8">Octaheme tetrathionate reductase</fullName>
    </submittedName>
</protein>
<keyword evidence="6" id="KW-0408">Iron</keyword>
<keyword evidence="3" id="KW-0479">Metal-binding</keyword>
<keyword evidence="2" id="KW-0349">Heme</keyword>
<evidence type="ECO:0000256" key="1">
    <source>
        <dbReference type="ARBA" id="ARBA00022448"/>
    </source>
</evidence>
<dbReference type="Pfam" id="PF11783">
    <property type="entry name" value="Cytochrome_cB"/>
    <property type="match status" value="1"/>
</dbReference>
<dbReference type="SUPFAM" id="SSF48695">
    <property type="entry name" value="Multiheme cytochromes"/>
    <property type="match status" value="1"/>
</dbReference>
<keyword evidence="7" id="KW-0472">Membrane</keyword>
<dbReference type="InterPro" id="IPR024673">
    <property type="entry name" value="Octahem_Cyt_c"/>
</dbReference>
<dbReference type="PANTHER" id="PTHR35038">
    <property type="entry name" value="DISSIMILATORY SULFITE REDUCTASE SIRA"/>
    <property type="match status" value="1"/>
</dbReference>
<organism evidence="8">
    <name type="scientific">hydrocarbon metagenome</name>
    <dbReference type="NCBI Taxonomy" id="938273"/>
    <lineage>
        <taxon>unclassified sequences</taxon>
        <taxon>metagenomes</taxon>
        <taxon>ecological metagenomes</taxon>
    </lineage>
</organism>
<keyword evidence="7" id="KW-1133">Transmembrane helix</keyword>
<dbReference type="InterPro" id="IPR051829">
    <property type="entry name" value="Multiheme_Cytochr_ET"/>
</dbReference>
<keyword evidence="5" id="KW-0249">Electron transport</keyword>
<evidence type="ECO:0000256" key="7">
    <source>
        <dbReference type="SAM" id="Phobius"/>
    </source>
</evidence>
<dbReference type="Gene3D" id="1.10.3820.10">
    <property type="entry name" value="Di-heme elbow motif domain"/>
    <property type="match status" value="2"/>
</dbReference>
<keyword evidence="1" id="KW-0813">Transport</keyword>
<evidence type="ECO:0000313" key="8">
    <source>
        <dbReference type="EMBL" id="KUG29878.1"/>
    </source>
</evidence>
<proteinExistence type="predicted"/>
<accession>A0A0W8G9X5</accession>
<gene>
    <name evidence="8" type="ORF">ASZ90_000226</name>
</gene>
<dbReference type="EMBL" id="LNQE01000026">
    <property type="protein sequence ID" value="KUG29878.1"/>
    <property type="molecule type" value="Genomic_DNA"/>
</dbReference>
<evidence type="ECO:0000256" key="6">
    <source>
        <dbReference type="ARBA" id="ARBA00023004"/>
    </source>
</evidence>
<dbReference type="InterPro" id="IPR036280">
    <property type="entry name" value="Multihaem_cyt_sf"/>
</dbReference>
<comment type="caution">
    <text evidence="8">The sequence shown here is derived from an EMBL/GenBank/DDBJ whole genome shotgun (WGS) entry which is preliminary data.</text>
</comment>
<evidence type="ECO:0000256" key="4">
    <source>
        <dbReference type="ARBA" id="ARBA00022729"/>
    </source>
</evidence>